<feature type="compositionally biased region" description="Acidic residues" evidence="1">
    <location>
        <begin position="752"/>
        <end position="761"/>
    </location>
</feature>
<evidence type="ECO:0000256" key="1">
    <source>
        <dbReference type="SAM" id="MobiDB-lite"/>
    </source>
</evidence>
<feature type="compositionally biased region" description="Low complexity" evidence="1">
    <location>
        <begin position="784"/>
        <end position="798"/>
    </location>
</feature>
<feature type="compositionally biased region" description="Low complexity" evidence="1">
    <location>
        <begin position="218"/>
        <end position="234"/>
    </location>
</feature>
<feature type="region of interest" description="Disordered" evidence="1">
    <location>
        <begin position="743"/>
        <end position="849"/>
    </location>
</feature>
<evidence type="ECO:0000313" key="3">
    <source>
        <dbReference type="Proteomes" id="UP001309876"/>
    </source>
</evidence>
<feature type="compositionally biased region" description="Polar residues" evidence="1">
    <location>
        <begin position="120"/>
        <end position="154"/>
    </location>
</feature>
<feature type="compositionally biased region" description="Polar residues" evidence="1">
    <location>
        <begin position="1"/>
        <end position="14"/>
    </location>
</feature>
<feature type="compositionally biased region" description="Polar residues" evidence="1">
    <location>
        <begin position="235"/>
        <end position="247"/>
    </location>
</feature>
<feature type="compositionally biased region" description="Polar residues" evidence="1">
    <location>
        <begin position="34"/>
        <end position="45"/>
    </location>
</feature>
<feature type="compositionally biased region" description="Basic and acidic residues" evidence="1">
    <location>
        <begin position="17"/>
        <end position="33"/>
    </location>
</feature>
<dbReference type="AlphaFoldDB" id="A0AAN7T8B4"/>
<accession>A0AAN7T8B4</accession>
<feature type="compositionally biased region" description="Polar residues" evidence="1">
    <location>
        <begin position="91"/>
        <end position="105"/>
    </location>
</feature>
<feature type="compositionally biased region" description="Low complexity" evidence="1">
    <location>
        <begin position="907"/>
        <end position="921"/>
    </location>
</feature>
<feature type="region of interest" description="Disordered" evidence="1">
    <location>
        <begin position="334"/>
        <end position="480"/>
    </location>
</feature>
<protein>
    <submittedName>
        <fullName evidence="2">Uncharacterized protein</fullName>
    </submittedName>
</protein>
<name>A0AAN7T8B4_9EURO</name>
<feature type="region of interest" description="Disordered" evidence="1">
    <location>
        <begin position="1"/>
        <end position="304"/>
    </location>
</feature>
<dbReference type="Proteomes" id="UP001309876">
    <property type="component" value="Unassembled WGS sequence"/>
</dbReference>
<feature type="compositionally biased region" description="Basic and acidic residues" evidence="1">
    <location>
        <begin position="428"/>
        <end position="447"/>
    </location>
</feature>
<feature type="compositionally biased region" description="Basic and acidic residues" evidence="1">
    <location>
        <begin position="839"/>
        <end position="849"/>
    </location>
</feature>
<feature type="compositionally biased region" description="Polar residues" evidence="1">
    <location>
        <begin position="820"/>
        <end position="837"/>
    </location>
</feature>
<feature type="compositionally biased region" description="Basic and acidic residues" evidence="1">
    <location>
        <begin position="178"/>
        <end position="188"/>
    </location>
</feature>
<reference evidence="2 3" key="1">
    <citation type="submission" date="2023-08" db="EMBL/GenBank/DDBJ databases">
        <title>Black Yeasts Isolated from many extreme environments.</title>
        <authorList>
            <person name="Coleine C."/>
            <person name="Stajich J.E."/>
            <person name="Selbmann L."/>
        </authorList>
    </citation>
    <scope>NUCLEOTIDE SEQUENCE [LARGE SCALE GENOMIC DNA]</scope>
    <source>
        <strain evidence="2 3">CCFEE 5910</strain>
    </source>
</reference>
<organism evidence="2 3">
    <name type="scientific">Lithohypha guttulata</name>
    <dbReference type="NCBI Taxonomy" id="1690604"/>
    <lineage>
        <taxon>Eukaryota</taxon>
        <taxon>Fungi</taxon>
        <taxon>Dikarya</taxon>
        <taxon>Ascomycota</taxon>
        <taxon>Pezizomycotina</taxon>
        <taxon>Eurotiomycetes</taxon>
        <taxon>Chaetothyriomycetidae</taxon>
        <taxon>Chaetothyriales</taxon>
        <taxon>Trichomeriaceae</taxon>
        <taxon>Lithohypha</taxon>
    </lineage>
</organism>
<feature type="compositionally biased region" description="Low complexity" evidence="1">
    <location>
        <begin position="384"/>
        <end position="416"/>
    </location>
</feature>
<proteinExistence type="predicted"/>
<gene>
    <name evidence="2" type="ORF">LTR05_001830</name>
</gene>
<dbReference type="EMBL" id="JAVRRJ010000001">
    <property type="protein sequence ID" value="KAK5091645.1"/>
    <property type="molecule type" value="Genomic_DNA"/>
</dbReference>
<feature type="compositionally biased region" description="Polar residues" evidence="1">
    <location>
        <begin position="70"/>
        <end position="83"/>
    </location>
</feature>
<feature type="compositionally biased region" description="Basic and acidic residues" evidence="1">
    <location>
        <begin position="157"/>
        <end position="166"/>
    </location>
</feature>
<feature type="compositionally biased region" description="Low complexity" evidence="1">
    <location>
        <begin position="351"/>
        <end position="371"/>
    </location>
</feature>
<evidence type="ECO:0000313" key="2">
    <source>
        <dbReference type="EMBL" id="KAK5091645.1"/>
    </source>
</evidence>
<comment type="caution">
    <text evidence="2">The sequence shown here is derived from an EMBL/GenBank/DDBJ whole genome shotgun (WGS) entry which is preliminary data.</text>
</comment>
<feature type="compositionally biased region" description="Polar residues" evidence="1">
    <location>
        <begin position="459"/>
        <end position="469"/>
    </location>
</feature>
<keyword evidence="3" id="KW-1185">Reference proteome</keyword>
<feature type="region of interest" description="Disordered" evidence="1">
    <location>
        <begin position="885"/>
        <end position="927"/>
    </location>
</feature>
<feature type="compositionally biased region" description="Basic and acidic residues" evidence="1">
    <location>
        <begin position="254"/>
        <end position="263"/>
    </location>
</feature>
<sequence>MSRFFNRSNKSSASLDKIQDQTRDRSPNLREPSRPQQPLSQQAQHSEAEGPLYQQSQPGQRGSGIYRPAQEQTYTIHSSQQAPQDERYYNDNPTHLSRSSSTHQPTIYAEQQQLQQQQQRPTISLVNPTLQQQSIAENDSSAGPTQFGPSTRLRTSGAKEKEEKKSRNSGIRSLFGGSKEKKEGRDTSSESSRLSRHSSILNKRQPAPTSPSGLQNTQASPQVPQSPQQSLSESIGTYQSQSFQAPSQEDVREEEQTRYEQYYRPRPNSQYAPPSQQERRPSIQYEEDAPQFPAPPQAQQYQQQHLYHQPNVSQPHIDLSTDVRKDHFAYISQPIRDQPSALFEPDQSLRPPSQSSLGPPSPLGAPSQLASRQPTSNPPRYSVQAAQTYQAAQQAANQQTQSQQVQAQTPHQSQQTHGDNQSLQERGMPNRDRDRQQRDSRMEEQDLRYQVQDPRARMSTATANDQGRSTPPPRGRDDAQTLDHQTLLQRYEELQAKYSKVKRYYFDREAQVTQLQNVVANQRLSMSKTSLDDAQYANRFERLSGAIQNLAFNIRKDWRRLPNWLAPACNRDACATGTKEMTAVGRACISRWLFEHIFQTVFHPGIDERLSHELKSMDRALRRSPSVLTEEQRDDLLTKVTTWRLTTCEALSEVLHSRQSEAHTEALSRRLADELCAYLHSLLNVPAPPNLEGYLQPIVAQALSISANLPLESRDICIDYYYPGTPMNETFMKLETGMTPLVQPGSAPNREDYEETVDDDDTARSMNSENDVDVQEQIREGVRAAATSSNNTITSTGSKDSKHKAKGFFSGGFSGGLVSNKKTPSASSGRGPSQTDLLSKGDGDKNKEDDHAWNFDAMVRGQKEGKIRFAVFLAVEVRGKSLKLQEGSQSGNGNGGDKGDIKSAQQAGAISAGPGVAAASGTSGGAGTGGVNVLVKAPVFGF</sequence>